<proteinExistence type="inferred from homology"/>
<dbReference type="AlphaFoldDB" id="A0A561BZH5"/>
<feature type="transmembrane region" description="Helical" evidence="7">
    <location>
        <begin position="126"/>
        <end position="147"/>
    </location>
</feature>
<protein>
    <submittedName>
        <fullName evidence="8">Putative oxidoreductase</fullName>
    </submittedName>
</protein>
<keyword evidence="9" id="KW-1185">Reference proteome</keyword>
<keyword evidence="6 7" id="KW-0472">Membrane</keyword>
<evidence type="ECO:0000313" key="8">
    <source>
        <dbReference type="EMBL" id="TWD84283.1"/>
    </source>
</evidence>
<evidence type="ECO:0000256" key="4">
    <source>
        <dbReference type="ARBA" id="ARBA00022692"/>
    </source>
</evidence>
<dbReference type="OrthoDB" id="1122432at2"/>
<evidence type="ECO:0000313" key="9">
    <source>
        <dbReference type="Proteomes" id="UP000318380"/>
    </source>
</evidence>
<sequence>MSPLTRSAARSATGSGRQSTARSAARDLVLLLARVGLGVVFVAHGWQKFRTNGLQATAAGFEQMGVPAPTLSAYYATAAEVIGGAALILGVLTSVAGVLLALDMAGALIFVHASNGIFAADGGWELVAALGLLSLTLAATGAGRISLDNLLTRRATDSPSLAS</sequence>
<dbReference type="Proteomes" id="UP000318380">
    <property type="component" value="Unassembled WGS sequence"/>
</dbReference>
<dbReference type="InterPro" id="IPR051907">
    <property type="entry name" value="DoxX-like_oxidoreductase"/>
</dbReference>
<keyword evidence="4 7" id="KW-0812">Transmembrane</keyword>
<dbReference type="PANTHER" id="PTHR33452">
    <property type="entry name" value="OXIDOREDUCTASE CATD-RELATED"/>
    <property type="match status" value="1"/>
</dbReference>
<evidence type="ECO:0000256" key="3">
    <source>
        <dbReference type="ARBA" id="ARBA00022475"/>
    </source>
</evidence>
<reference evidence="8 9" key="1">
    <citation type="submission" date="2019-06" db="EMBL/GenBank/DDBJ databases">
        <title>Sequencing the genomes of 1000 actinobacteria strains.</title>
        <authorList>
            <person name="Klenk H.-P."/>
        </authorList>
    </citation>
    <scope>NUCLEOTIDE SEQUENCE [LARGE SCALE GENOMIC DNA]</scope>
    <source>
        <strain evidence="8 9">DSM 24683</strain>
    </source>
</reference>
<evidence type="ECO:0000256" key="7">
    <source>
        <dbReference type="SAM" id="Phobius"/>
    </source>
</evidence>
<keyword evidence="3" id="KW-1003">Cell membrane</keyword>
<keyword evidence="5 7" id="KW-1133">Transmembrane helix</keyword>
<comment type="caution">
    <text evidence="8">The sequence shown here is derived from an EMBL/GenBank/DDBJ whole genome shotgun (WGS) entry which is preliminary data.</text>
</comment>
<name>A0A561BZH5_9ACTN</name>
<dbReference type="GO" id="GO:0005886">
    <property type="term" value="C:plasma membrane"/>
    <property type="evidence" value="ECO:0007669"/>
    <property type="project" value="UniProtKB-SubCell"/>
</dbReference>
<feature type="transmembrane region" description="Helical" evidence="7">
    <location>
        <begin position="73"/>
        <end position="92"/>
    </location>
</feature>
<dbReference type="RefSeq" id="WP_145811439.1">
    <property type="nucleotide sequence ID" value="NZ_VIVK01000001.1"/>
</dbReference>
<comment type="similarity">
    <text evidence="2">Belongs to the DoxX family.</text>
</comment>
<feature type="transmembrane region" description="Helical" evidence="7">
    <location>
        <begin position="99"/>
        <end position="120"/>
    </location>
</feature>
<feature type="transmembrane region" description="Helical" evidence="7">
    <location>
        <begin position="28"/>
        <end position="46"/>
    </location>
</feature>
<evidence type="ECO:0000256" key="2">
    <source>
        <dbReference type="ARBA" id="ARBA00006679"/>
    </source>
</evidence>
<evidence type="ECO:0000256" key="6">
    <source>
        <dbReference type="ARBA" id="ARBA00023136"/>
    </source>
</evidence>
<comment type="subcellular location">
    <subcellularLocation>
        <location evidence="1">Cell membrane</location>
        <topology evidence="1">Multi-pass membrane protein</topology>
    </subcellularLocation>
</comment>
<dbReference type="Pfam" id="PF07681">
    <property type="entry name" value="DoxX"/>
    <property type="match status" value="1"/>
</dbReference>
<accession>A0A561BZH5</accession>
<dbReference type="PANTHER" id="PTHR33452:SF1">
    <property type="entry name" value="INNER MEMBRANE PROTEIN YPHA-RELATED"/>
    <property type="match status" value="1"/>
</dbReference>
<dbReference type="InterPro" id="IPR032808">
    <property type="entry name" value="DoxX"/>
</dbReference>
<evidence type="ECO:0000256" key="1">
    <source>
        <dbReference type="ARBA" id="ARBA00004651"/>
    </source>
</evidence>
<evidence type="ECO:0000256" key="5">
    <source>
        <dbReference type="ARBA" id="ARBA00022989"/>
    </source>
</evidence>
<dbReference type="EMBL" id="VIVK01000001">
    <property type="protein sequence ID" value="TWD84283.1"/>
    <property type="molecule type" value="Genomic_DNA"/>
</dbReference>
<organism evidence="8 9">
    <name type="scientific">Kribbella amoyensis</name>
    <dbReference type="NCBI Taxonomy" id="996641"/>
    <lineage>
        <taxon>Bacteria</taxon>
        <taxon>Bacillati</taxon>
        <taxon>Actinomycetota</taxon>
        <taxon>Actinomycetes</taxon>
        <taxon>Propionibacteriales</taxon>
        <taxon>Kribbellaceae</taxon>
        <taxon>Kribbella</taxon>
    </lineage>
</organism>
<gene>
    <name evidence="8" type="ORF">FB561_5458</name>
</gene>